<dbReference type="Proteomes" id="UP000244913">
    <property type="component" value="Unassembled WGS sequence"/>
</dbReference>
<accession>A0A2T9JD23</accession>
<evidence type="ECO:0000313" key="1">
    <source>
        <dbReference type="EMBL" id="PVM80827.1"/>
    </source>
</evidence>
<evidence type="ECO:0008006" key="3">
    <source>
        <dbReference type="Google" id="ProtNLM"/>
    </source>
</evidence>
<dbReference type="EMBL" id="QDKP01000040">
    <property type="protein sequence ID" value="PVM80827.1"/>
    <property type="molecule type" value="Genomic_DNA"/>
</dbReference>
<dbReference type="AlphaFoldDB" id="A0A2T9JD23"/>
<sequence>MLPSWRGKMTPEDFKKLWEADGDQLIPVSAEEVASIEIPASAKVFLELAGLPEEAAPYLSFDPNSRGQPTDPIRLAMKRPDVLVVGSNAVGDPVAIRADGALVYLDHDANFAEFYINKDVETFAETSLRMRNLIAAAQRVGGPDAYLDGLVPAVLRDEFRAFLAANDPVALEPEALWFNEIASWAVGGANHP</sequence>
<keyword evidence="2" id="KW-1185">Reference proteome</keyword>
<dbReference type="Pfam" id="PF14435">
    <property type="entry name" value="SUKH-4"/>
    <property type="match status" value="1"/>
</dbReference>
<name>A0A2T9JD23_9CAUL</name>
<comment type="caution">
    <text evidence="1">The sequence shown here is derived from an EMBL/GenBank/DDBJ whole genome shotgun (WGS) entry which is preliminary data.</text>
</comment>
<proteinExistence type="predicted"/>
<evidence type="ECO:0000313" key="2">
    <source>
        <dbReference type="Proteomes" id="UP000244913"/>
    </source>
</evidence>
<gene>
    <name evidence="1" type="ORF">DDF65_12850</name>
</gene>
<dbReference type="InterPro" id="IPR025851">
    <property type="entry name" value="SUKH-4"/>
</dbReference>
<reference evidence="1 2" key="1">
    <citation type="submission" date="2018-04" db="EMBL/GenBank/DDBJ databases">
        <title>The genome sequence of Caulobacter sp. 736.</title>
        <authorList>
            <person name="Gao J."/>
            <person name="Sun J."/>
        </authorList>
    </citation>
    <scope>NUCLEOTIDE SEQUENCE [LARGE SCALE GENOMIC DNA]</scope>
    <source>
        <strain evidence="1 2">736</strain>
    </source>
</reference>
<protein>
    <recommendedName>
        <fullName evidence="3">SUKH-4 immunity protein</fullName>
    </recommendedName>
</protein>
<organism evidence="1 2">
    <name type="scientific">Caulobacter radicis</name>
    <dbReference type="NCBI Taxonomy" id="2172650"/>
    <lineage>
        <taxon>Bacteria</taxon>
        <taxon>Pseudomonadati</taxon>
        <taxon>Pseudomonadota</taxon>
        <taxon>Alphaproteobacteria</taxon>
        <taxon>Caulobacterales</taxon>
        <taxon>Caulobacteraceae</taxon>
        <taxon>Caulobacter</taxon>
    </lineage>
</organism>